<dbReference type="Pfam" id="PF21882">
    <property type="entry name" value="Gp53-like_C"/>
    <property type="match status" value="1"/>
</dbReference>
<organism evidence="3 4">
    <name type="scientific">Mixta hanseatica</name>
    <dbReference type="NCBI Taxonomy" id="2872648"/>
    <lineage>
        <taxon>Bacteria</taxon>
        <taxon>Pseudomonadati</taxon>
        <taxon>Pseudomonadota</taxon>
        <taxon>Gammaproteobacteria</taxon>
        <taxon>Enterobacterales</taxon>
        <taxon>Erwiniaceae</taxon>
        <taxon>Mixta</taxon>
    </lineage>
</organism>
<sequence length="255" mass="26297">MHRIDTPTAQPDKFGPGKNGFTGGNPQTGQLPTALDQDFFDALQEEIARVVEGAGLELDKQDHGQMLIALGMLFAEKDATITALSGLATAANKLPYFTGNDKADVTDLTVIGRSILGQDTKDGVLSYLGLGDASKRGVGSGANQIPDMSSFSSLLSETGYQKLPGGLIIQWGLTGASNASTGIATATFPITFPTACLNVSLTEQTTVTGTTPHSGVNCWGLNTTLTTSGFTATCAAKLSNAAAASEAARFIAIGY</sequence>
<dbReference type="Proteomes" id="UP001056635">
    <property type="component" value="Chromosome"/>
</dbReference>
<evidence type="ECO:0000313" key="3">
    <source>
        <dbReference type="EMBL" id="UQY45079.1"/>
    </source>
</evidence>
<evidence type="ECO:0000259" key="2">
    <source>
        <dbReference type="Pfam" id="PF21882"/>
    </source>
</evidence>
<dbReference type="RefSeq" id="WP_249893658.1">
    <property type="nucleotide sequence ID" value="NZ_CP082904.1"/>
</dbReference>
<dbReference type="InterPro" id="IPR054075">
    <property type="entry name" value="Gp53-like_C"/>
</dbReference>
<protein>
    <recommendedName>
        <fullName evidence="2">Putative tail fiber protein gp53-like C-terminal domain-containing protein</fullName>
    </recommendedName>
</protein>
<dbReference type="Gene3D" id="2.60.40.3940">
    <property type="match status" value="1"/>
</dbReference>
<reference evidence="3" key="1">
    <citation type="submission" date="2021-09" db="EMBL/GenBank/DDBJ databases">
        <title>First case of bloodstream infection caused by Mixta hanseatica sp. nov., a member of the Erwiniaceae family.</title>
        <authorList>
            <person name="Both A."/>
            <person name="Huang J."/>
            <person name="Wenzel P."/>
            <person name="Aepfelbacher M."/>
            <person name="Rohde H."/>
            <person name="Christner M."/>
            <person name="Hentschke M."/>
        </authorList>
    </citation>
    <scope>NUCLEOTIDE SEQUENCE</scope>
    <source>
        <strain evidence="3">X22927</strain>
    </source>
</reference>
<keyword evidence="4" id="KW-1185">Reference proteome</keyword>
<proteinExistence type="predicted"/>
<gene>
    <name evidence="3" type="ORF">K6958_05190</name>
</gene>
<evidence type="ECO:0000313" key="4">
    <source>
        <dbReference type="Proteomes" id="UP001056635"/>
    </source>
</evidence>
<feature type="region of interest" description="Disordered" evidence="1">
    <location>
        <begin position="1"/>
        <end position="29"/>
    </location>
</feature>
<feature type="domain" description="Putative tail fiber protein gp53-like C-terminal" evidence="2">
    <location>
        <begin position="162"/>
        <end position="255"/>
    </location>
</feature>
<dbReference type="EMBL" id="CP082904">
    <property type="protein sequence ID" value="UQY45079.1"/>
    <property type="molecule type" value="Genomic_DNA"/>
</dbReference>
<evidence type="ECO:0000256" key="1">
    <source>
        <dbReference type="SAM" id="MobiDB-lite"/>
    </source>
</evidence>
<accession>A0ABY4RF65</accession>
<name>A0ABY4RF65_9GAMM</name>